<dbReference type="InterPro" id="IPR032720">
    <property type="entry name" value="Cys_rich_CWC"/>
</dbReference>
<keyword evidence="2" id="KW-1185">Reference proteome</keyword>
<sequence>MDNENAGKCPLCGHHNQCATAAGKAPESCWCMTVELSAAALAAVPEAERGVRCICPACGTDKRREH</sequence>
<dbReference type="Proteomes" id="UP000265509">
    <property type="component" value="Unassembled WGS sequence"/>
</dbReference>
<reference evidence="1 2" key="1">
    <citation type="submission" date="2018-07" db="EMBL/GenBank/DDBJ databases">
        <title>Halioglobus sp. genome submission.</title>
        <authorList>
            <person name="Ye M.-Q."/>
            <person name="Du Z.-J."/>
        </authorList>
    </citation>
    <scope>NUCLEOTIDE SEQUENCE [LARGE SCALE GENOMIC DNA]</scope>
    <source>
        <strain evidence="1 2">U0301</strain>
    </source>
</reference>
<accession>A0A3L7DZI3</accession>
<protein>
    <recommendedName>
        <fullName evidence="3">Cysteine-rich CWC</fullName>
    </recommendedName>
</protein>
<dbReference type="EMBL" id="QRAN01000013">
    <property type="protein sequence ID" value="RLQ21401.1"/>
    <property type="molecule type" value="Genomic_DNA"/>
</dbReference>
<comment type="caution">
    <text evidence="1">The sequence shown here is derived from an EMBL/GenBank/DDBJ whole genome shotgun (WGS) entry which is preliminary data.</text>
</comment>
<dbReference type="RefSeq" id="WP_117955254.1">
    <property type="nucleotide sequence ID" value="NZ_QRAN01000013.1"/>
</dbReference>
<dbReference type="AlphaFoldDB" id="A0A3L7DZI3"/>
<gene>
    <name evidence="1" type="ORF">DWB85_12815</name>
</gene>
<evidence type="ECO:0000313" key="1">
    <source>
        <dbReference type="EMBL" id="RLQ21401.1"/>
    </source>
</evidence>
<evidence type="ECO:0008006" key="3">
    <source>
        <dbReference type="Google" id="ProtNLM"/>
    </source>
</evidence>
<organism evidence="1 2">
    <name type="scientific">Seongchinamella sediminis</name>
    <dbReference type="NCBI Taxonomy" id="2283635"/>
    <lineage>
        <taxon>Bacteria</taxon>
        <taxon>Pseudomonadati</taxon>
        <taxon>Pseudomonadota</taxon>
        <taxon>Gammaproteobacteria</taxon>
        <taxon>Cellvibrionales</taxon>
        <taxon>Halieaceae</taxon>
        <taxon>Seongchinamella</taxon>
    </lineage>
</organism>
<dbReference type="Pfam" id="PF14375">
    <property type="entry name" value="Cys_rich_CWC"/>
    <property type="match status" value="1"/>
</dbReference>
<evidence type="ECO:0000313" key="2">
    <source>
        <dbReference type="Proteomes" id="UP000265509"/>
    </source>
</evidence>
<proteinExistence type="predicted"/>
<name>A0A3L7DZI3_9GAMM</name>
<dbReference type="OrthoDB" id="8912324at2"/>